<name>A0ABY9TIT0_9GAMM</name>
<dbReference type="PANTHER" id="PTHR48108:SF34">
    <property type="entry name" value="CBS DOMAIN-CONTAINING PROTEIN YHCV"/>
    <property type="match status" value="1"/>
</dbReference>
<feature type="domain" description="Ig-like" evidence="4">
    <location>
        <begin position="300"/>
        <end position="383"/>
    </location>
</feature>
<evidence type="ECO:0000259" key="3">
    <source>
        <dbReference type="PROSITE" id="PS50042"/>
    </source>
</evidence>
<evidence type="ECO:0000256" key="1">
    <source>
        <dbReference type="ARBA" id="ARBA00022737"/>
    </source>
</evidence>
<dbReference type="InterPro" id="IPR000595">
    <property type="entry name" value="cNMP-bd_dom"/>
</dbReference>
<sequence>MSTELADIHDFIKAIEPFDQLPDTAVARIVRNISICYVRTGEQLPPAGVQVPMLYFLRKGALAYFTENNELLGKYGEGDICTVFCNPDENLVVNVIPEEDTLLCAISCDDLKAVINDFPNVLRFFIQTGAQRLKQQVLKINEEAIMASTLMNTSIEDFYHAPVVTIDHKSSIKDAAVKMTELNFSCLVVVDGEKLSGIVTDKDLRRRCIAKGLDLNLPVSNIMTPNMEVIDVNYSAHDALIKMTSQHIHHLPVMKDGVLTGMVTVTDLMNQEGLNAVNMSSTIGKATSVEELVSISKMLPKLQIRMAKLGTTADHVGKTISAITCAFTVKLIKMAKQKYGPEPVPFAWLAAGSQARQEQFAHSDQDNALIISNDMRPEDDAWFKQLATFVSDGLAACGFIYCPGDVMATNDKWRQPQHVWQHYFERWVNTPEPMALMHSSVFFDLNCVFGDADLLNEVRANMLKQTQRNTLFIAHLSGNALKLRPPLGFFRDFVLVSSGKNKKALDLKHNGIAPIVDLARIYALSEGITAVNTIERLKQASGTPSLSKTSAANLIDAYEFLGMLRAEHQARQLQDGIEPDNFLAPKEISRLEREHLKDAFKVIKTMQSNRQSTYG</sequence>
<dbReference type="SMART" id="SM00116">
    <property type="entry name" value="CBS"/>
    <property type="match status" value="2"/>
</dbReference>
<dbReference type="InterPro" id="IPR000644">
    <property type="entry name" value="CBS_dom"/>
</dbReference>
<dbReference type="InterPro" id="IPR051462">
    <property type="entry name" value="CBS_domain-containing"/>
</dbReference>
<dbReference type="Pfam" id="PF10335">
    <property type="entry name" value="DUF294_C"/>
    <property type="match status" value="1"/>
</dbReference>
<dbReference type="SUPFAM" id="SSF54631">
    <property type="entry name" value="CBS-domain pair"/>
    <property type="match status" value="1"/>
</dbReference>
<evidence type="ECO:0000313" key="6">
    <source>
        <dbReference type="EMBL" id="WNC68665.1"/>
    </source>
</evidence>
<dbReference type="CDD" id="cd05401">
    <property type="entry name" value="NT_GlnE_GlnD_like"/>
    <property type="match status" value="1"/>
</dbReference>
<dbReference type="InterPro" id="IPR014710">
    <property type="entry name" value="RmlC-like_jellyroll"/>
</dbReference>
<feature type="domain" description="CBS" evidence="5">
    <location>
        <begin position="223"/>
        <end position="281"/>
    </location>
</feature>
<proteinExistence type="predicted"/>
<dbReference type="Pfam" id="PF03445">
    <property type="entry name" value="DUF294"/>
    <property type="match status" value="1"/>
</dbReference>
<dbReference type="PROSITE" id="PS50042">
    <property type="entry name" value="CNMP_BINDING_3"/>
    <property type="match status" value="1"/>
</dbReference>
<dbReference type="Proteomes" id="UP001248581">
    <property type="component" value="Chromosome"/>
</dbReference>
<evidence type="ECO:0000259" key="4">
    <source>
        <dbReference type="PROSITE" id="PS50835"/>
    </source>
</evidence>
<dbReference type="InterPro" id="IPR005105">
    <property type="entry name" value="GlnD_Uridyltrans_N"/>
</dbReference>
<protein>
    <submittedName>
        <fullName evidence="6">Nucleotidyltransferase substrate binding domain-containing protein</fullName>
    </submittedName>
</protein>
<keyword evidence="7" id="KW-1185">Reference proteome</keyword>
<dbReference type="InterPro" id="IPR018821">
    <property type="entry name" value="DUF294_put_nucleoTrafse_sb-bd"/>
</dbReference>
<dbReference type="Pfam" id="PF00571">
    <property type="entry name" value="CBS"/>
    <property type="match status" value="2"/>
</dbReference>
<accession>A0ABY9TIT0</accession>
<dbReference type="PROSITE" id="PS51371">
    <property type="entry name" value="CBS"/>
    <property type="match status" value="2"/>
</dbReference>
<dbReference type="InterPro" id="IPR018490">
    <property type="entry name" value="cNMP-bd_dom_sf"/>
</dbReference>
<dbReference type="RefSeq" id="WP_348387819.1">
    <property type="nucleotide sequence ID" value="NZ_CP134146.1"/>
</dbReference>
<dbReference type="CDD" id="cd04587">
    <property type="entry name" value="CBS_pair_CAP-ED_NT_Pol-beta-like_DUF294_assoc"/>
    <property type="match status" value="1"/>
</dbReference>
<dbReference type="SUPFAM" id="SSF51206">
    <property type="entry name" value="cAMP-binding domain-like"/>
    <property type="match status" value="1"/>
</dbReference>
<keyword evidence="2" id="KW-0129">CBS domain</keyword>
<gene>
    <name evidence="6" type="ORF">RI845_00615</name>
</gene>
<dbReference type="Gene3D" id="3.10.580.10">
    <property type="entry name" value="CBS-domain"/>
    <property type="match status" value="1"/>
</dbReference>
<evidence type="ECO:0000259" key="5">
    <source>
        <dbReference type="PROSITE" id="PS51371"/>
    </source>
</evidence>
<dbReference type="PANTHER" id="PTHR48108">
    <property type="entry name" value="CBS DOMAIN-CONTAINING PROTEIN CBSX2, CHLOROPLASTIC"/>
    <property type="match status" value="1"/>
</dbReference>
<keyword evidence="1" id="KW-0677">Repeat</keyword>
<dbReference type="EMBL" id="CP134146">
    <property type="protein sequence ID" value="WNC68665.1"/>
    <property type="molecule type" value="Genomic_DNA"/>
</dbReference>
<feature type="domain" description="CBS" evidence="5">
    <location>
        <begin position="151"/>
        <end position="215"/>
    </location>
</feature>
<dbReference type="InterPro" id="IPR046342">
    <property type="entry name" value="CBS_dom_sf"/>
</dbReference>
<reference evidence="7" key="1">
    <citation type="submission" date="2023-09" db="EMBL/GenBank/DDBJ databases">
        <authorList>
            <person name="Li S."/>
            <person name="Li X."/>
            <person name="Zhang C."/>
            <person name="Zhao Z."/>
        </authorList>
    </citation>
    <scope>NUCLEOTIDE SEQUENCE [LARGE SCALE GENOMIC DNA]</scope>
    <source>
        <strain evidence="7">SQ345</strain>
    </source>
</reference>
<dbReference type="InterPro" id="IPR007110">
    <property type="entry name" value="Ig-like_dom"/>
</dbReference>
<evidence type="ECO:0000313" key="7">
    <source>
        <dbReference type="Proteomes" id="UP001248581"/>
    </source>
</evidence>
<dbReference type="PROSITE" id="PS50835">
    <property type="entry name" value="IG_LIKE"/>
    <property type="match status" value="1"/>
</dbReference>
<organism evidence="6 7">
    <name type="scientific">Thalassotalea nanhaiensis</name>
    <dbReference type="NCBI Taxonomy" id="3065648"/>
    <lineage>
        <taxon>Bacteria</taxon>
        <taxon>Pseudomonadati</taxon>
        <taxon>Pseudomonadota</taxon>
        <taxon>Gammaproteobacteria</taxon>
        <taxon>Alteromonadales</taxon>
        <taxon>Colwelliaceae</taxon>
        <taxon>Thalassotalea</taxon>
    </lineage>
</organism>
<feature type="domain" description="Cyclic nucleotide-binding" evidence="3">
    <location>
        <begin position="17"/>
        <end position="79"/>
    </location>
</feature>
<evidence type="ECO:0000256" key="2">
    <source>
        <dbReference type="PROSITE-ProRule" id="PRU00703"/>
    </source>
</evidence>
<dbReference type="Gene3D" id="2.60.120.10">
    <property type="entry name" value="Jelly Rolls"/>
    <property type="match status" value="1"/>
</dbReference>